<evidence type="ECO:0000313" key="1">
    <source>
        <dbReference type="EMBL" id="MBI1621076.1"/>
    </source>
</evidence>
<protein>
    <submittedName>
        <fullName evidence="1">N-formylglutamate amidohydrolase</fullName>
    </submittedName>
</protein>
<evidence type="ECO:0000313" key="2">
    <source>
        <dbReference type="Proteomes" id="UP000601789"/>
    </source>
</evidence>
<gene>
    <name evidence="1" type="ORF">IOD40_10425</name>
</gene>
<dbReference type="Proteomes" id="UP000601789">
    <property type="component" value="Unassembled WGS sequence"/>
</dbReference>
<name>A0ABS0SCV8_9HYPH</name>
<dbReference type="InterPro" id="IPR011227">
    <property type="entry name" value="UCP029730"/>
</dbReference>
<dbReference type="PIRSF" id="PIRSF029730">
    <property type="entry name" value="UCP029730"/>
    <property type="match status" value="1"/>
</dbReference>
<dbReference type="SUPFAM" id="SSF53187">
    <property type="entry name" value="Zn-dependent exopeptidases"/>
    <property type="match status" value="1"/>
</dbReference>
<keyword evidence="2" id="KW-1185">Reference proteome</keyword>
<dbReference type="Pfam" id="PF05013">
    <property type="entry name" value="FGase"/>
    <property type="match status" value="1"/>
</dbReference>
<reference evidence="1 2" key="1">
    <citation type="submission" date="2020-10" db="EMBL/GenBank/DDBJ databases">
        <title>Aquamicrobium zhengzhouensis sp. nov., a exopolysaccharide producing bacterium isolated from farmland soil.</title>
        <authorList>
            <person name="Wang X."/>
        </authorList>
    </citation>
    <scope>NUCLEOTIDE SEQUENCE [LARGE SCALE GENOMIC DNA]</scope>
    <source>
        <strain evidence="2">cd-1</strain>
    </source>
</reference>
<accession>A0ABS0SCV8</accession>
<sequence>MSDTHAAGRYVEVRNPHGTGAYLLICEHASNAIPAEFARLGLPAETLTSHIAWDPGALAVALEMSRRLDAPLVVQNASRLIYDCNRPPHEPSAMPAVSEIFEIPGNANLSDADRQRRTAEFYKPFRDAVTAQLDARHDHPTLVTVHSFTPIYHGKQRAVEIGLLHDSDDRIADGMIKAARAEGTRFDVQLNEPYGPADGVTHTLREHALPRQIPNVMIEIRNDLIADEGAQIAMANTLCGWLNSAQQSLSLGLEETQGSGS</sequence>
<proteinExistence type="predicted"/>
<organism evidence="1 2">
    <name type="scientific">Aquamicrobium zhengzhouense</name>
    <dbReference type="NCBI Taxonomy" id="2781738"/>
    <lineage>
        <taxon>Bacteria</taxon>
        <taxon>Pseudomonadati</taxon>
        <taxon>Pseudomonadota</taxon>
        <taxon>Alphaproteobacteria</taxon>
        <taxon>Hyphomicrobiales</taxon>
        <taxon>Phyllobacteriaceae</taxon>
        <taxon>Aquamicrobium</taxon>
    </lineage>
</organism>
<dbReference type="RefSeq" id="WP_198476487.1">
    <property type="nucleotide sequence ID" value="NZ_JADGMQ010000006.1"/>
</dbReference>
<dbReference type="InterPro" id="IPR007709">
    <property type="entry name" value="N-FG_amidohydro"/>
</dbReference>
<comment type="caution">
    <text evidence="1">The sequence shown here is derived from an EMBL/GenBank/DDBJ whole genome shotgun (WGS) entry which is preliminary data.</text>
</comment>
<dbReference type="EMBL" id="JADGMQ010000006">
    <property type="protein sequence ID" value="MBI1621076.1"/>
    <property type="molecule type" value="Genomic_DNA"/>
</dbReference>
<dbReference type="Gene3D" id="3.40.630.40">
    <property type="entry name" value="Zn-dependent exopeptidases"/>
    <property type="match status" value="1"/>
</dbReference>